<dbReference type="Proteomes" id="UP000011689">
    <property type="component" value="Unassembled WGS sequence"/>
</dbReference>
<feature type="domain" description="MmeI-like DNA-methyltransferase" evidence="8">
    <location>
        <begin position="539"/>
        <end position="628"/>
    </location>
</feature>
<comment type="caution">
    <text evidence="9">The sequence shown here is derived from an EMBL/GenBank/DDBJ whole genome shotgun (WGS) entry which is preliminary data.</text>
</comment>
<name>M0FQ53_9EURY</name>
<evidence type="ECO:0000256" key="1">
    <source>
        <dbReference type="ARBA" id="ARBA00011900"/>
    </source>
</evidence>
<gene>
    <name evidence="9" type="ORF">C467_00707</name>
</gene>
<evidence type="ECO:0000256" key="2">
    <source>
        <dbReference type="ARBA" id="ARBA00022603"/>
    </source>
</evidence>
<dbReference type="Pfam" id="PF07669">
    <property type="entry name" value="Eco57I"/>
    <property type="match status" value="1"/>
</dbReference>
<feature type="domain" description="Type II methyltransferase M.TaqI-like" evidence="7">
    <location>
        <begin position="844"/>
        <end position="932"/>
    </location>
</feature>
<dbReference type="GO" id="GO:0006304">
    <property type="term" value="P:DNA modification"/>
    <property type="evidence" value="ECO:0007669"/>
    <property type="project" value="InterPro"/>
</dbReference>
<comment type="catalytic activity">
    <reaction evidence="5">
        <text>a 2'-deoxyadenosine in DNA + S-adenosyl-L-methionine = an N(6)-methyl-2'-deoxyadenosine in DNA + S-adenosyl-L-homocysteine + H(+)</text>
        <dbReference type="Rhea" id="RHEA:15197"/>
        <dbReference type="Rhea" id="RHEA-COMP:12418"/>
        <dbReference type="Rhea" id="RHEA-COMP:12419"/>
        <dbReference type="ChEBI" id="CHEBI:15378"/>
        <dbReference type="ChEBI" id="CHEBI:57856"/>
        <dbReference type="ChEBI" id="CHEBI:59789"/>
        <dbReference type="ChEBI" id="CHEBI:90615"/>
        <dbReference type="ChEBI" id="CHEBI:90616"/>
        <dbReference type="EC" id="2.1.1.72"/>
    </reaction>
</comment>
<dbReference type="PRINTS" id="PR00507">
    <property type="entry name" value="N12N6MTFRASE"/>
</dbReference>
<dbReference type="Gene3D" id="3.40.50.150">
    <property type="entry name" value="Vaccinia Virus protein VP39"/>
    <property type="match status" value="2"/>
</dbReference>
<dbReference type="EMBL" id="AOJO01000004">
    <property type="protein sequence ID" value="ELZ62181.1"/>
    <property type="molecule type" value="Genomic_DNA"/>
</dbReference>
<evidence type="ECO:0000256" key="6">
    <source>
        <dbReference type="SAM" id="MobiDB-lite"/>
    </source>
</evidence>
<feature type="region of interest" description="Disordered" evidence="6">
    <location>
        <begin position="1224"/>
        <end position="1264"/>
    </location>
</feature>
<dbReference type="GO" id="GO:0003676">
    <property type="term" value="F:nucleic acid binding"/>
    <property type="evidence" value="ECO:0007669"/>
    <property type="project" value="InterPro"/>
</dbReference>
<sequence>MTDSATAAIRAVFEAFVADLHDAVGRQALEAILTGERPLSDFDLDCEPEAFTEERLVRPLLDAADLRLGDPAEERAGPSATAPDFRIAKVDRAVVGEARAIGEIAAASDGVEESVGPFRDEEYGIATDGVVWRLHGAEARGDATRYPVVAAVDTRQALLAAAVGSGYLDEAALPSDVDATGAEADRDAVRDALEDVRLAASGSGDAAAALDALPRPRREPDWTATGFEAQFGRANLDRRLRRIPRERRERRRREVEGFYDRYVELLFGEGAEHSFETNLLASISPPDESTPESERRRFALALANRLLFVSVLEQRDVAGIERGFLAGRVGRYEASDPPRSLYESEIRPLFVDLLSTPKSERPPELRDADSRRDRVPCLNDGLFRSAVPNEAAYDVEDGILKRIVEGLGEEDAERGDSLTTDGTLDPSVIGAVFEKVINHLGAKPDVGLQKQELGAIYTPSDVTERVTERTVEPAIEAAVTGALLDRFDDADEREAVRNHLDRLGLGAILDRFSARKRLVLRRDERDESAEIAVPFDEPDAIEAALESVTELRVVDPACGSGHFLTTAMDRLHRAQVDLLAGLNDGDEPSAEARYEAKRELALTGVYGVDVHEAATEVARLRLWLKVIEDNGWKSSYARLPNVDANVAHGNALVGFPVTGGADRTEVRGDEVTEVRGDDIAEIEQRRLAYKFDADTEGDAREERRGSLTGNVRAELDERYVSRLSETVVDEGVESREEFRRLVDSIPGSEEVRPNVRHVKARPAGGGEFSAAQRSALEAAGFDVFRTGTTANLDVGERERALEMGSDEPRDRLVRDLGDVLDEDVVFAEVERRPLPCDLADIAGRPFHWIAEFPEAVTETDAGYALDFDVVLGNPPYGDLLTDGEKRLLTPMETGEGYEELRSGEIAGNFVERELDLLSADGFFGNVVTVGLLSSSERGAEHDLITDGFESAEVSSFARRPSQMFDRSGSRVEINPTILTGRPVGSGDGSAEGSETSSGAIRSSDFLRFTAESREATIRSHDLSPAGDLILRDRIGGDQRGDFDAFPKVGDETKRGILERLSEIPRTLGDWEVDDSPYRVRHRRSFNYWLVATRGGDDLNNMKEYRFPTEAARDFAYLAANSSLLYGYHMTYGNMQDFGKSRFRRFPVPARSELAPWRPLIRHYADLLEAGLAGHVESSGDIGYRGAKGVKEIVDEVEFLLGSIYRLDPRQIRYLQRYDSEFARHGPDGYEPVPDAVAESEGGDPTPAVGFGPETERGGDGTAPF</sequence>
<evidence type="ECO:0000256" key="4">
    <source>
        <dbReference type="ARBA" id="ARBA00022691"/>
    </source>
</evidence>
<keyword evidence="3" id="KW-0808">Transferase</keyword>
<evidence type="ECO:0000259" key="8">
    <source>
        <dbReference type="Pfam" id="PF20473"/>
    </source>
</evidence>
<evidence type="ECO:0000256" key="3">
    <source>
        <dbReference type="ARBA" id="ARBA00022679"/>
    </source>
</evidence>
<dbReference type="InterPro" id="IPR046816">
    <property type="entry name" value="MmeI_Mtase"/>
</dbReference>
<evidence type="ECO:0000313" key="9">
    <source>
        <dbReference type="EMBL" id="ELZ62181.1"/>
    </source>
</evidence>
<organism evidence="9 10">
    <name type="scientific">Halorubrum hochstenium ATCC 700873</name>
    <dbReference type="NCBI Taxonomy" id="1227481"/>
    <lineage>
        <taxon>Archaea</taxon>
        <taxon>Methanobacteriati</taxon>
        <taxon>Methanobacteriota</taxon>
        <taxon>Stenosarchaea group</taxon>
        <taxon>Halobacteria</taxon>
        <taxon>Halobacteriales</taxon>
        <taxon>Haloferacaceae</taxon>
        <taxon>Halorubrum</taxon>
    </lineage>
</organism>
<dbReference type="OrthoDB" id="45790at2157"/>
<dbReference type="PANTHER" id="PTHR33841:SF1">
    <property type="entry name" value="DNA METHYLTRANSFERASE A"/>
    <property type="match status" value="1"/>
</dbReference>
<evidence type="ECO:0000256" key="5">
    <source>
        <dbReference type="ARBA" id="ARBA00047942"/>
    </source>
</evidence>
<evidence type="ECO:0000259" key="7">
    <source>
        <dbReference type="Pfam" id="PF07669"/>
    </source>
</evidence>
<dbReference type="Pfam" id="PF20473">
    <property type="entry name" value="MmeI_Mtase"/>
    <property type="match status" value="1"/>
</dbReference>
<dbReference type="SUPFAM" id="SSF53335">
    <property type="entry name" value="S-adenosyl-L-methionine-dependent methyltransferases"/>
    <property type="match status" value="1"/>
</dbReference>
<reference evidence="9 10" key="1">
    <citation type="journal article" date="2014" name="PLoS Genet.">
        <title>Phylogenetically driven sequencing of extremely halophilic archaea reveals strategies for static and dynamic osmo-response.</title>
        <authorList>
            <person name="Becker E.A."/>
            <person name="Seitzer P.M."/>
            <person name="Tritt A."/>
            <person name="Larsen D."/>
            <person name="Krusor M."/>
            <person name="Yao A.I."/>
            <person name="Wu D."/>
            <person name="Madern D."/>
            <person name="Eisen J.A."/>
            <person name="Darling A.E."/>
            <person name="Facciotti M.T."/>
        </authorList>
    </citation>
    <scope>NUCLEOTIDE SEQUENCE [LARGE SCALE GENOMIC DNA]</scope>
    <source>
        <strain evidence="9 10">ATCC 700873</strain>
    </source>
</reference>
<dbReference type="RefSeq" id="WP_008580789.1">
    <property type="nucleotide sequence ID" value="NZ_AOJO01000004.1"/>
</dbReference>
<dbReference type="InterPro" id="IPR002052">
    <property type="entry name" value="DNA_methylase_N6_adenine_CS"/>
</dbReference>
<evidence type="ECO:0000313" key="10">
    <source>
        <dbReference type="Proteomes" id="UP000011689"/>
    </source>
</evidence>
<dbReference type="GO" id="GO:0032259">
    <property type="term" value="P:methylation"/>
    <property type="evidence" value="ECO:0007669"/>
    <property type="project" value="UniProtKB-KW"/>
</dbReference>
<dbReference type="PROSITE" id="PS00092">
    <property type="entry name" value="N6_MTASE"/>
    <property type="match status" value="1"/>
</dbReference>
<dbReference type="PANTHER" id="PTHR33841">
    <property type="entry name" value="DNA METHYLTRANSFERASE YEEA-RELATED"/>
    <property type="match status" value="1"/>
</dbReference>
<dbReference type="EC" id="2.1.1.72" evidence="1"/>
<dbReference type="PATRIC" id="fig|1227481.4.peg.120"/>
<keyword evidence="4" id="KW-0949">S-adenosyl-L-methionine</keyword>
<dbReference type="InterPro" id="IPR011639">
    <property type="entry name" value="MethylTrfase_TaqI-like_dom"/>
</dbReference>
<dbReference type="InterPro" id="IPR029063">
    <property type="entry name" value="SAM-dependent_MTases_sf"/>
</dbReference>
<dbReference type="GeneID" id="72714502"/>
<feature type="region of interest" description="Disordered" evidence="6">
    <location>
        <begin position="976"/>
        <end position="998"/>
    </location>
</feature>
<dbReference type="AlphaFoldDB" id="M0FQ53"/>
<dbReference type="STRING" id="1227481.C467_00707"/>
<keyword evidence="2" id="KW-0489">Methyltransferase</keyword>
<keyword evidence="10" id="KW-1185">Reference proteome</keyword>
<accession>M0FQ53</accession>
<dbReference type="InterPro" id="IPR050953">
    <property type="entry name" value="N4_N6_ade-DNA_methylase"/>
</dbReference>
<proteinExistence type="predicted"/>
<protein>
    <recommendedName>
        <fullName evidence="1">site-specific DNA-methyltransferase (adenine-specific)</fullName>
        <ecNumber evidence="1">2.1.1.72</ecNumber>
    </recommendedName>
</protein>
<dbReference type="GO" id="GO:0009007">
    <property type="term" value="F:site-specific DNA-methyltransferase (adenine-specific) activity"/>
    <property type="evidence" value="ECO:0007669"/>
    <property type="project" value="UniProtKB-EC"/>
</dbReference>